<feature type="transmembrane region" description="Helical" evidence="6">
    <location>
        <begin position="390"/>
        <end position="410"/>
    </location>
</feature>
<reference evidence="8" key="1">
    <citation type="submission" date="2021-08" db="EMBL/GenBank/DDBJ databases">
        <title>Hoeflea bacterium WL0058 sp. nov., isolated from the sediment.</title>
        <authorList>
            <person name="Wang L."/>
            <person name="Zhang D."/>
        </authorList>
    </citation>
    <scope>NUCLEOTIDE SEQUENCE</scope>
    <source>
        <strain evidence="8">WL0058</strain>
    </source>
</reference>
<evidence type="ECO:0000313" key="8">
    <source>
        <dbReference type="EMBL" id="MBW8639498.1"/>
    </source>
</evidence>
<dbReference type="PROSITE" id="PS50850">
    <property type="entry name" value="MFS"/>
    <property type="match status" value="1"/>
</dbReference>
<keyword evidence="3 6" id="KW-0812">Transmembrane</keyword>
<evidence type="ECO:0000256" key="4">
    <source>
        <dbReference type="ARBA" id="ARBA00022989"/>
    </source>
</evidence>
<evidence type="ECO:0000256" key="1">
    <source>
        <dbReference type="ARBA" id="ARBA00004141"/>
    </source>
</evidence>
<proteinExistence type="predicted"/>
<dbReference type="InterPro" id="IPR036259">
    <property type="entry name" value="MFS_trans_sf"/>
</dbReference>
<keyword evidence="2" id="KW-0813">Transport</keyword>
<feature type="transmembrane region" description="Helical" evidence="6">
    <location>
        <begin position="12"/>
        <end position="39"/>
    </location>
</feature>
<keyword evidence="5 6" id="KW-0472">Membrane</keyword>
<sequence>MRLFRGPRNLMARLALLFVVYIDILGQGLLFPLLSSILLDPAQDFLPKSMSAASREMRFGIVLGLFFTAWFFGAAFISKLSDYIGRKICILICLVGALAAYACTVMALETASLTLLIIGRAVGGFTAGNQPIAQAALIDQCDDDRQKARLMGYIGGAVALGMVTGPLFTGVFSDKAVMGAYASLQWPLYTAIFLITVNIVLISVFFSETLARRRAIDFGLSEVFLTLWRILKHPVTLRLAPVFFFVVMGFNACFIFMSDFLFTRFHFDTVQNSAVMIVMGVTMGFVSAFLVGPVAARATQVQVIVITTIVMIAAMAALLVNAWPLLAYVLVIPLIGAFSFTYPTLLSMFSQSVDGTEQGWVMGVAIALYTIGSGSTSFIGGATMSINPGFPLMIGIGACAIALILIALLWRRHRNISRLDPNWRDNAAPA</sequence>
<feature type="domain" description="Major facilitator superfamily (MFS) profile" evidence="7">
    <location>
        <begin position="16"/>
        <end position="414"/>
    </location>
</feature>
<feature type="transmembrane region" description="Helical" evidence="6">
    <location>
        <begin position="360"/>
        <end position="384"/>
    </location>
</feature>
<dbReference type="Gene3D" id="1.20.1250.20">
    <property type="entry name" value="MFS general substrate transporter like domains"/>
    <property type="match status" value="1"/>
</dbReference>
<dbReference type="AlphaFoldDB" id="A0AAE2ZMR0"/>
<feature type="transmembrane region" description="Helical" evidence="6">
    <location>
        <begin position="150"/>
        <end position="168"/>
    </location>
</feature>
<evidence type="ECO:0000313" key="9">
    <source>
        <dbReference type="Proteomes" id="UP001196509"/>
    </source>
</evidence>
<dbReference type="GO" id="GO:0016020">
    <property type="term" value="C:membrane"/>
    <property type="evidence" value="ECO:0007669"/>
    <property type="project" value="UniProtKB-SubCell"/>
</dbReference>
<dbReference type="InterPro" id="IPR020846">
    <property type="entry name" value="MFS_dom"/>
</dbReference>
<evidence type="ECO:0000256" key="2">
    <source>
        <dbReference type="ARBA" id="ARBA00022448"/>
    </source>
</evidence>
<gene>
    <name evidence="8" type="ORF">K1W69_20055</name>
</gene>
<protein>
    <submittedName>
        <fullName evidence="8">MFS transporter</fullName>
    </submittedName>
</protein>
<dbReference type="Proteomes" id="UP001196509">
    <property type="component" value="Unassembled WGS sequence"/>
</dbReference>
<dbReference type="RefSeq" id="WP_220230225.1">
    <property type="nucleotide sequence ID" value="NZ_JAICBX010000004.1"/>
</dbReference>
<dbReference type="Pfam" id="PF07690">
    <property type="entry name" value="MFS_1"/>
    <property type="match status" value="1"/>
</dbReference>
<feature type="transmembrane region" description="Helical" evidence="6">
    <location>
        <begin position="326"/>
        <end position="348"/>
    </location>
</feature>
<feature type="transmembrane region" description="Helical" evidence="6">
    <location>
        <begin position="239"/>
        <end position="262"/>
    </location>
</feature>
<dbReference type="InterPro" id="IPR011701">
    <property type="entry name" value="MFS"/>
</dbReference>
<keyword evidence="4 6" id="KW-1133">Transmembrane helix</keyword>
<evidence type="ECO:0000256" key="6">
    <source>
        <dbReference type="SAM" id="Phobius"/>
    </source>
</evidence>
<dbReference type="EMBL" id="JAICBX010000004">
    <property type="protein sequence ID" value="MBW8639498.1"/>
    <property type="molecule type" value="Genomic_DNA"/>
</dbReference>
<dbReference type="PANTHER" id="PTHR23504">
    <property type="entry name" value="MAJOR FACILITATOR SUPERFAMILY DOMAIN-CONTAINING PROTEIN 10"/>
    <property type="match status" value="1"/>
</dbReference>
<name>A0AAE2ZMR0_9HYPH</name>
<organism evidence="8 9">
    <name type="scientific">Flavimaribacter sediminis</name>
    <dbReference type="NCBI Taxonomy" id="2865987"/>
    <lineage>
        <taxon>Bacteria</taxon>
        <taxon>Pseudomonadati</taxon>
        <taxon>Pseudomonadota</taxon>
        <taxon>Alphaproteobacteria</taxon>
        <taxon>Hyphomicrobiales</taxon>
        <taxon>Rhizobiaceae</taxon>
        <taxon>Flavimaribacter</taxon>
    </lineage>
</organism>
<feature type="transmembrane region" description="Helical" evidence="6">
    <location>
        <begin position="274"/>
        <end position="296"/>
    </location>
</feature>
<evidence type="ECO:0000259" key="7">
    <source>
        <dbReference type="PROSITE" id="PS50850"/>
    </source>
</evidence>
<feature type="transmembrane region" description="Helical" evidence="6">
    <location>
        <begin position="114"/>
        <end position="138"/>
    </location>
</feature>
<keyword evidence="9" id="KW-1185">Reference proteome</keyword>
<dbReference type="SUPFAM" id="SSF103473">
    <property type="entry name" value="MFS general substrate transporter"/>
    <property type="match status" value="1"/>
</dbReference>
<evidence type="ECO:0000256" key="3">
    <source>
        <dbReference type="ARBA" id="ARBA00022692"/>
    </source>
</evidence>
<comment type="subcellular location">
    <subcellularLocation>
        <location evidence="1">Membrane</location>
        <topology evidence="1">Multi-pass membrane protein</topology>
    </subcellularLocation>
</comment>
<feature type="transmembrane region" description="Helical" evidence="6">
    <location>
        <begin position="89"/>
        <end position="108"/>
    </location>
</feature>
<dbReference type="GO" id="GO:0022857">
    <property type="term" value="F:transmembrane transporter activity"/>
    <property type="evidence" value="ECO:0007669"/>
    <property type="project" value="InterPro"/>
</dbReference>
<accession>A0AAE2ZMR0</accession>
<comment type="caution">
    <text evidence="8">The sequence shown here is derived from an EMBL/GenBank/DDBJ whole genome shotgun (WGS) entry which is preliminary data.</text>
</comment>
<feature type="transmembrane region" description="Helical" evidence="6">
    <location>
        <begin position="59"/>
        <end position="77"/>
    </location>
</feature>
<feature type="transmembrane region" description="Helical" evidence="6">
    <location>
        <begin position="188"/>
        <end position="206"/>
    </location>
</feature>
<feature type="transmembrane region" description="Helical" evidence="6">
    <location>
        <begin position="303"/>
        <end position="320"/>
    </location>
</feature>
<dbReference type="PANTHER" id="PTHR23504:SF15">
    <property type="entry name" value="MAJOR FACILITATOR SUPERFAMILY (MFS) PROFILE DOMAIN-CONTAINING PROTEIN"/>
    <property type="match status" value="1"/>
</dbReference>
<evidence type="ECO:0000256" key="5">
    <source>
        <dbReference type="ARBA" id="ARBA00023136"/>
    </source>
</evidence>